<keyword evidence="2 7" id="KW-0699">rRNA-binding</keyword>
<sequence length="126" mass="14397">MPRARNNPASRNRRRKVLKSASGYYGGKSRMFRTANEAVIRSLRFAYRDRKARKRDFRKLWITRINAAARLNGLSYNRLIDGLSKASVDVDRKMLAELAVNDRQVFSQLVEIAKAHLDKNGSVSGD</sequence>
<dbReference type="Gene3D" id="1.10.1900.20">
    <property type="entry name" value="Ribosomal protein L20"/>
    <property type="match status" value="1"/>
</dbReference>
<proteinExistence type="inferred from homology"/>
<evidence type="ECO:0000313" key="9">
    <source>
        <dbReference type="EMBL" id="RJP21996.1"/>
    </source>
</evidence>
<organism evidence="9 10">
    <name type="scientific">Abyssobacteria bacterium (strain SURF_5)</name>
    <dbReference type="NCBI Taxonomy" id="2093360"/>
    <lineage>
        <taxon>Bacteria</taxon>
        <taxon>Pseudomonadati</taxon>
        <taxon>Candidatus Hydrogenedentota</taxon>
        <taxon>Candidatus Abyssobacteria</taxon>
    </lineage>
</organism>
<evidence type="ECO:0000256" key="4">
    <source>
        <dbReference type="ARBA" id="ARBA00022980"/>
    </source>
</evidence>
<keyword evidence="5 7" id="KW-0687">Ribonucleoprotein</keyword>
<evidence type="ECO:0000256" key="6">
    <source>
        <dbReference type="ARBA" id="ARBA00035172"/>
    </source>
</evidence>
<dbReference type="FunFam" id="1.10.1900.20:FF:000001">
    <property type="entry name" value="50S ribosomal protein L20"/>
    <property type="match status" value="1"/>
</dbReference>
<keyword evidence="4 7" id="KW-0689">Ribosomal protein</keyword>
<comment type="function">
    <text evidence="7 8">Binds directly to 23S ribosomal RNA and is necessary for the in vitro assembly process of the 50S ribosomal subunit. It is not involved in the protein synthesizing functions of that subunit.</text>
</comment>
<name>A0A3A4NV87_ABYX5</name>
<evidence type="ECO:0000256" key="2">
    <source>
        <dbReference type="ARBA" id="ARBA00022730"/>
    </source>
</evidence>
<dbReference type="GO" id="GO:0019843">
    <property type="term" value="F:rRNA binding"/>
    <property type="evidence" value="ECO:0007669"/>
    <property type="project" value="UniProtKB-UniRule"/>
</dbReference>
<gene>
    <name evidence="7" type="primary">rplT</name>
    <name evidence="9" type="ORF">C4520_08860</name>
</gene>
<dbReference type="GO" id="GO:0003735">
    <property type="term" value="F:structural constituent of ribosome"/>
    <property type="evidence" value="ECO:0007669"/>
    <property type="project" value="InterPro"/>
</dbReference>
<dbReference type="GO" id="GO:1990904">
    <property type="term" value="C:ribonucleoprotein complex"/>
    <property type="evidence" value="ECO:0007669"/>
    <property type="project" value="UniProtKB-KW"/>
</dbReference>
<dbReference type="SUPFAM" id="SSF74731">
    <property type="entry name" value="Ribosomal protein L20"/>
    <property type="match status" value="1"/>
</dbReference>
<dbReference type="PANTHER" id="PTHR10986">
    <property type="entry name" value="39S RIBOSOMAL PROTEIN L20"/>
    <property type="match status" value="1"/>
</dbReference>
<dbReference type="GO" id="GO:0000027">
    <property type="term" value="P:ribosomal large subunit assembly"/>
    <property type="evidence" value="ECO:0007669"/>
    <property type="project" value="UniProtKB-UniRule"/>
</dbReference>
<dbReference type="PROSITE" id="PS00937">
    <property type="entry name" value="RIBOSOMAL_L20"/>
    <property type="match status" value="1"/>
</dbReference>
<comment type="similarity">
    <text evidence="1 7 8">Belongs to the bacterial ribosomal protein bL20 family.</text>
</comment>
<dbReference type="Pfam" id="PF00453">
    <property type="entry name" value="Ribosomal_L20"/>
    <property type="match status" value="1"/>
</dbReference>
<protein>
    <recommendedName>
        <fullName evidence="6 7">Large ribosomal subunit protein bL20</fullName>
    </recommendedName>
</protein>
<evidence type="ECO:0000256" key="8">
    <source>
        <dbReference type="RuleBase" id="RU000560"/>
    </source>
</evidence>
<dbReference type="Gene3D" id="6.10.160.10">
    <property type="match status" value="1"/>
</dbReference>
<dbReference type="NCBIfam" id="TIGR01032">
    <property type="entry name" value="rplT_bact"/>
    <property type="match status" value="1"/>
</dbReference>
<dbReference type="GO" id="GO:0006412">
    <property type="term" value="P:translation"/>
    <property type="evidence" value="ECO:0007669"/>
    <property type="project" value="InterPro"/>
</dbReference>
<evidence type="ECO:0000256" key="5">
    <source>
        <dbReference type="ARBA" id="ARBA00023274"/>
    </source>
</evidence>
<accession>A0A3A4NV87</accession>
<evidence type="ECO:0000256" key="1">
    <source>
        <dbReference type="ARBA" id="ARBA00007698"/>
    </source>
</evidence>
<dbReference type="HAMAP" id="MF_00382">
    <property type="entry name" value="Ribosomal_bL20"/>
    <property type="match status" value="1"/>
</dbReference>
<dbReference type="InterPro" id="IPR049946">
    <property type="entry name" value="RIBOSOMAL_L20_CS"/>
</dbReference>
<evidence type="ECO:0000256" key="7">
    <source>
        <dbReference type="HAMAP-Rule" id="MF_00382"/>
    </source>
</evidence>
<evidence type="ECO:0000256" key="3">
    <source>
        <dbReference type="ARBA" id="ARBA00022884"/>
    </source>
</evidence>
<dbReference type="GO" id="GO:0005840">
    <property type="term" value="C:ribosome"/>
    <property type="evidence" value="ECO:0007669"/>
    <property type="project" value="UniProtKB-KW"/>
</dbReference>
<dbReference type="Proteomes" id="UP000265882">
    <property type="component" value="Unassembled WGS sequence"/>
</dbReference>
<reference evidence="9 10" key="1">
    <citation type="journal article" date="2017" name="ISME J.">
        <title>Energy and carbon metabolisms in a deep terrestrial subsurface fluid microbial community.</title>
        <authorList>
            <person name="Momper L."/>
            <person name="Jungbluth S.P."/>
            <person name="Lee M.D."/>
            <person name="Amend J.P."/>
        </authorList>
    </citation>
    <scope>NUCLEOTIDE SEQUENCE [LARGE SCALE GENOMIC DNA]</scope>
    <source>
        <strain evidence="9">SURF_5</strain>
    </source>
</reference>
<dbReference type="InterPro" id="IPR005813">
    <property type="entry name" value="Ribosomal_bL20"/>
</dbReference>
<dbReference type="CDD" id="cd07026">
    <property type="entry name" value="Ribosomal_L20"/>
    <property type="match status" value="1"/>
</dbReference>
<dbReference type="InterPro" id="IPR035566">
    <property type="entry name" value="Ribosomal_protein_bL20_C"/>
</dbReference>
<comment type="caution">
    <text evidence="9">The sequence shown here is derived from an EMBL/GenBank/DDBJ whole genome shotgun (WGS) entry which is preliminary data.</text>
</comment>
<dbReference type="PRINTS" id="PR00062">
    <property type="entry name" value="RIBOSOMALL20"/>
</dbReference>
<evidence type="ECO:0000313" key="10">
    <source>
        <dbReference type="Proteomes" id="UP000265882"/>
    </source>
</evidence>
<dbReference type="EMBL" id="QZKU01000062">
    <property type="protein sequence ID" value="RJP21996.1"/>
    <property type="molecule type" value="Genomic_DNA"/>
</dbReference>
<keyword evidence="3 7" id="KW-0694">RNA-binding</keyword>
<dbReference type="AlphaFoldDB" id="A0A3A4NV87"/>